<evidence type="ECO:0000313" key="2">
    <source>
        <dbReference type="EMBL" id="MFB9097047.1"/>
    </source>
</evidence>
<gene>
    <name evidence="2" type="ORF">ACFFVF_11005</name>
</gene>
<evidence type="ECO:0000313" key="3">
    <source>
        <dbReference type="Proteomes" id="UP001589607"/>
    </source>
</evidence>
<reference evidence="2 3" key="1">
    <citation type="submission" date="2024-09" db="EMBL/GenBank/DDBJ databases">
        <authorList>
            <person name="Sun Q."/>
            <person name="Mori K."/>
        </authorList>
    </citation>
    <scope>NUCLEOTIDE SEQUENCE [LARGE SCALE GENOMIC DNA]</scope>
    <source>
        <strain evidence="2 3">CECT 7955</strain>
    </source>
</reference>
<organism evidence="2 3">
    <name type="scientific">Flavobacterium jumunjinense</name>
    <dbReference type="NCBI Taxonomy" id="998845"/>
    <lineage>
        <taxon>Bacteria</taxon>
        <taxon>Pseudomonadati</taxon>
        <taxon>Bacteroidota</taxon>
        <taxon>Flavobacteriia</taxon>
        <taxon>Flavobacteriales</taxon>
        <taxon>Flavobacteriaceae</taxon>
        <taxon>Flavobacterium</taxon>
    </lineage>
</organism>
<protein>
    <recommendedName>
        <fullName evidence="4">Lipoprotein</fullName>
    </recommendedName>
</protein>
<name>A0ABV5GNT3_9FLAO</name>
<feature type="signal peptide" evidence="1">
    <location>
        <begin position="1"/>
        <end position="20"/>
    </location>
</feature>
<accession>A0ABV5GNT3</accession>
<keyword evidence="1" id="KW-0732">Signal</keyword>
<evidence type="ECO:0008006" key="4">
    <source>
        <dbReference type="Google" id="ProtNLM"/>
    </source>
</evidence>
<keyword evidence="3" id="KW-1185">Reference proteome</keyword>
<dbReference type="RefSeq" id="WP_236456579.1">
    <property type="nucleotide sequence ID" value="NZ_CBCSGE010000021.1"/>
</dbReference>
<comment type="caution">
    <text evidence="2">The sequence shown here is derived from an EMBL/GenBank/DDBJ whole genome shotgun (WGS) entry which is preliminary data.</text>
</comment>
<feature type="chain" id="PRO_5045415748" description="Lipoprotein" evidence="1">
    <location>
        <begin position="21"/>
        <end position="174"/>
    </location>
</feature>
<proteinExistence type="predicted"/>
<dbReference type="PROSITE" id="PS51257">
    <property type="entry name" value="PROKAR_LIPOPROTEIN"/>
    <property type="match status" value="1"/>
</dbReference>
<sequence length="174" mass="19908">MKKFTLILALIGMITLQSCVTEEVMVADSIDNDTIGEVFEYSNVDFHSGNNFNVFLDYPHTIYASDMVLIYHLYEVNNGNDVWRLMPHTYYLGGGDELDYNFDFTRYDANVFLAANFNLNTLSSSWSQNQVFRVVVIPANFGNKTAETLDINNYDEVVKHYNISTSKIIKIALK</sequence>
<dbReference type="EMBL" id="JBHMEY010000033">
    <property type="protein sequence ID" value="MFB9097047.1"/>
    <property type="molecule type" value="Genomic_DNA"/>
</dbReference>
<evidence type="ECO:0000256" key="1">
    <source>
        <dbReference type="SAM" id="SignalP"/>
    </source>
</evidence>
<dbReference type="Proteomes" id="UP001589607">
    <property type="component" value="Unassembled WGS sequence"/>
</dbReference>